<reference evidence="2" key="1">
    <citation type="submission" date="2017-08" db="EMBL/GenBank/DDBJ databases">
        <authorList>
            <person name="Polle J.E."/>
            <person name="Barry K."/>
            <person name="Cushman J."/>
            <person name="Schmutz J."/>
            <person name="Tran D."/>
            <person name="Hathwaick L.T."/>
            <person name="Yim W.C."/>
            <person name="Jenkins J."/>
            <person name="Mckie-Krisberg Z.M."/>
            <person name="Prochnik S."/>
            <person name="Lindquist E."/>
            <person name="Dockter R.B."/>
            <person name="Adam C."/>
            <person name="Molina H."/>
            <person name="Bunkerborg J."/>
            <person name="Jin E."/>
            <person name="Buchheim M."/>
            <person name="Magnuson J."/>
        </authorList>
    </citation>
    <scope>NUCLEOTIDE SEQUENCE</scope>
    <source>
        <strain evidence="2">CCAP 19/18</strain>
    </source>
</reference>
<protein>
    <submittedName>
        <fullName evidence="2">Uncharacterized protein</fullName>
    </submittedName>
</protein>
<feature type="compositionally biased region" description="Low complexity" evidence="1">
    <location>
        <begin position="83"/>
        <end position="94"/>
    </location>
</feature>
<evidence type="ECO:0000313" key="3">
    <source>
        <dbReference type="Proteomes" id="UP000815325"/>
    </source>
</evidence>
<feature type="region of interest" description="Disordered" evidence="1">
    <location>
        <begin position="17"/>
        <end position="113"/>
    </location>
</feature>
<dbReference type="EMBL" id="MU069609">
    <property type="protein sequence ID" value="KAF5837624.1"/>
    <property type="molecule type" value="Genomic_DNA"/>
</dbReference>
<gene>
    <name evidence="2" type="ORF">DUNSADRAFT_4127</name>
</gene>
<keyword evidence="3" id="KW-1185">Reference proteome</keyword>
<dbReference type="Proteomes" id="UP000815325">
    <property type="component" value="Unassembled WGS sequence"/>
</dbReference>
<proteinExistence type="predicted"/>
<name>A0ABQ7GSN2_DUNSA</name>
<accession>A0ABQ7GSN2</accession>
<organism evidence="2 3">
    <name type="scientific">Dunaliella salina</name>
    <name type="common">Green alga</name>
    <name type="synonym">Protococcus salinus</name>
    <dbReference type="NCBI Taxonomy" id="3046"/>
    <lineage>
        <taxon>Eukaryota</taxon>
        <taxon>Viridiplantae</taxon>
        <taxon>Chlorophyta</taxon>
        <taxon>core chlorophytes</taxon>
        <taxon>Chlorophyceae</taxon>
        <taxon>CS clade</taxon>
        <taxon>Chlamydomonadales</taxon>
        <taxon>Dunaliellaceae</taxon>
        <taxon>Dunaliella</taxon>
    </lineage>
</organism>
<evidence type="ECO:0000313" key="2">
    <source>
        <dbReference type="EMBL" id="KAF5837624.1"/>
    </source>
</evidence>
<sequence length="221" mass="22779">MGVYPLIPSAASLLPRIPAQPAAHQKPTPASSAHSKFTLDAAPSPHSTLSSEAASSPRFSTSTPASSADSTFTSNAASSPLFSTSTPASSAHSTCDTPEAACQASGTGGAAALQPSGVDRAAVQQPLDADRAAVLQFRQLVSAMQDQKAEAGVDLISARQREKGVAPEIGQQEQASSRRGVDHLRQMQLIEFWSRLPSEPLPVLGQVPGLGAAGDDQVLLF</sequence>
<comment type="caution">
    <text evidence="2">The sequence shown here is derived from an EMBL/GenBank/DDBJ whole genome shotgun (WGS) entry which is preliminary data.</text>
</comment>
<feature type="compositionally biased region" description="Low complexity" evidence="1">
    <location>
        <begin position="59"/>
        <end position="74"/>
    </location>
</feature>
<evidence type="ECO:0000256" key="1">
    <source>
        <dbReference type="SAM" id="MobiDB-lite"/>
    </source>
</evidence>
<feature type="compositionally biased region" description="Polar residues" evidence="1">
    <location>
        <begin position="45"/>
        <end position="58"/>
    </location>
</feature>